<evidence type="ECO:0000256" key="1">
    <source>
        <dbReference type="ARBA" id="ARBA00004886"/>
    </source>
</evidence>
<evidence type="ECO:0000256" key="4">
    <source>
        <dbReference type="HAMAP-Rule" id="MF_00655"/>
    </source>
</evidence>
<dbReference type="RefSeq" id="WP_188982884.1">
    <property type="nucleotide sequence ID" value="NZ_BMPO01000003.1"/>
</dbReference>
<keyword evidence="3 4" id="KW-0884">PQQ biosynthesis</keyword>
<proteinExistence type="inferred from homology"/>
<dbReference type="EMBL" id="BMPO01000003">
    <property type="protein sequence ID" value="GGJ92808.1"/>
    <property type="molecule type" value="Genomic_DNA"/>
</dbReference>
<dbReference type="Pfam" id="PF05402">
    <property type="entry name" value="PqqD"/>
    <property type="match status" value="1"/>
</dbReference>
<evidence type="ECO:0000256" key="3">
    <source>
        <dbReference type="ARBA" id="ARBA00022905"/>
    </source>
</evidence>
<dbReference type="NCBIfam" id="TIGR03859">
    <property type="entry name" value="PQQ_PqqD"/>
    <property type="match status" value="1"/>
</dbReference>
<comment type="pathway">
    <text evidence="1 4">Cofactor biosynthesis; pyrroloquinoline quinone biosynthesis.</text>
</comment>
<dbReference type="GO" id="GO:0018189">
    <property type="term" value="P:pyrroloquinoline quinone biosynthetic process"/>
    <property type="evidence" value="ECO:0007669"/>
    <property type="project" value="UniProtKB-UniRule"/>
</dbReference>
<gene>
    <name evidence="4 5" type="primary">pqqD</name>
    <name evidence="5" type="ORF">GCM10009304_18360</name>
</gene>
<sequence>MTVALHQTPVFRRGYRFQFEPAQDAHVLLYPEGMIKLNGSAAEILKQVDGQRDVAAIIAALEAQFPGFPTLKDDVVEFIEVACGKHWIELR</sequence>
<reference evidence="5" key="1">
    <citation type="journal article" date="2014" name="Int. J. Syst. Evol. Microbiol.">
        <title>Complete genome sequence of Corynebacterium casei LMG S-19264T (=DSM 44701T), isolated from a smear-ripened cheese.</title>
        <authorList>
            <consortium name="US DOE Joint Genome Institute (JGI-PGF)"/>
            <person name="Walter F."/>
            <person name="Albersmeier A."/>
            <person name="Kalinowski J."/>
            <person name="Ruckert C."/>
        </authorList>
    </citation>
    <scope>NUCLEOTIDE SEQUENCE</scope>
    <source>
        <strain evidence="5">JCM 30078</strain>
    </source>
</reference>
<keyword evidence="6" id="KW-1185">Reference proteome</keyword>
<accession>A0A917PU89</accession>
<comment type="caution">
    <text evidence="5">The sequence shown here is derived from an EMBL/GenBank/DDBJ whole genome shotgun (WGS) entry which is preliminary data.</text>
</comment>
<dbReference type="HAMAP" id="MF_00655">
    <property type="entry name" value="PQQ_syn_PqqD"/>
    <property type="match status" value="1"/>
</dbReference>
<dbReference type="Gene3D" id="1.10.10.1150">
    <property type="entry name" value="Coenzyme PQQ synthesis protein D (PqqD)"/>
    <property type="match status" value="1"/>
</dbReference>
<organism evidence="5 6">
    <name type="scientific">Pseudomonas matsuisoli</name>
    <dbReference type="NCBI Taxonomy" id="1515666"/>
    <lineage>
        <taxon>Bacteria</taxon>
        <taxon>Pseudomonadati</taxon>
        <taxon>Pseudomonadota</taxon>
        <taxon>Gammaproteobacteria</taxon>
        <taxon>Pseudomonadales</taxon>
        <taxon>Pseudomonadaceae</taxon>
        <taxon>Pseudomonas</taxon>
    </lineage>
</organism>
<dbReference type="AlphaFoldDB" id="A0A917PU89"/>
<name>A0A917PU89_9PSED</name>
<dbReference type="InterPro" id="IPR041881">
    <property type="entry name" value="PqqD_sf"/>
</dbReference>
<dbReference type="InterPro" id="IPR022479">
    <property type="entry name" value="PqqD_bac"/>
</dbReference>
<reference evidence="5" key="2">
    <citation type="submission" date="2020-09" db="EMBL/GenBank/DDBJ databases">
        <authorList>
            <person name="Sun Q."/>
            <person name="Ohkuma M."/>
        </authorList>
    </citation>
    <scope>NUCLEOTIDE SEQUENCE</scope>
    <source>
        <strain evidence="5">JCM 30078</strain>
    </source>
</reference>
<evidence type="ECO:0000256" key="2">
    <source>
        <dbReference type="ARBA" id="ARBA00011741"/>
    </source>
</evidence>
<dbReference type="GO" id="GO:0048038">
    <property type="term" value="F:quinone binding"/>
    <property type="evidence" value="ECO:0007669"/>
    <property type="project" value="InterPro"/>
</dbReference>
<comment type="function">
    <text evidence="4">Functions as a PqqA binding protein and presents PqqA to PqqE, in the pyrroloquinoline quinone (PQQ) biosynthetic pathway.</text>
</comment>
<dbReference type="NCBIfam" id="NF002535">
    <property type="entry name" value="PRK02079.1"/>
    <property type="match status" value="1"/>
</dbReference>
<protein>
    <recommendedName>
        <fullName evidence="4">PqqA binding protein</fullName>
    </recommendedName>
    <alternativeName>
        <fullName evidence="4">Coenzyme PQQ synthesis protein D</fullName>
    </alternativeName>
    <alternativeName>
        <fullName evidence="4">Pyrroloquinoline quinone biosynthesis protein D</fullName>
    </alternativeName>
</protein>
<dbReference type="Proteomes" id="UP000635983">
    <property type="component" value="Unassembled WGS sequence"/>
</dbReference>
<evidence type="ECO:0000313" key="5">
    <source>
        <dbReference type="EMBL" id="GGJ92808.1"/>
    </source>
</evidence>
<dbReference type="InterPro" id="IPR008792">
    <property type="entry name" value="PQQD"/>
</dbReference>
<comment type="subunit">
    <text evidence="2 4">Monomer. Interacts with PqqE.</text>
</comment>
<comment type="similarity">
    <text evidence="4">Belongs to the PqqD family.</text>
</comment>
<evidence type="ECO:0000313" key="6">
    <source>
        <dbReference type="Proteomes" id="UP000635983"/>
    </source>
</evidence>